<evidence type="ECO:0000259" key="8">
    <source>
        <dbReference type="PROSITE" id="PS50192"/>
    </source>
</evidence>
<dbReference type="CDD" id="cd15861">
    <property type="entry name" value="SNARE_SNAP25N_23N_29N_SEC9N"/>
    <property type="match status" value="1"/>
</dbReference>
<reference evidence="9" key="1">
    <citation type="submission" date="2021-01" db="EMBL/GenBank/DDBJ databases">
        <authorList>
            <person name="Corre E."/>
            <person name="Pelletier E."/>
            <person name="Niang G."/>
            <person name="Scheremetjew M."/>
            <person name="Finn R."/>
            <person name="Kale V."/>
            <person name="Holt S."/>
            <person name="Cochrane G."/>
            <person name="Meng A."/>
            <person name="Brown T."/>
            <person name="Cohen L."/>
        </authorList>
    </citation>
    <scope>NUCLEOTIDE SEQUENCE</scope>
    <source>
        <strain evidence="9">CCMP1510</strain>
    </source>
</reference>
<dbReference type="GO" id="GO:0005789">
    <property type="term" value="C:endoplasmic reticulum membrane"/>
    <property type="evidence" value="ECO:0007669"/>
    <property type="project" value="TreeGrafter"/>
</dbReference>
<dbReference type="GO" id="GO:0031201">
    <property type="term" value="C:SNARE complex"/>
    <property type="evidence" value="ECO:0007669"/>
    <property type="project" value="InterPro"/>
</dbReference>
<organism evidence="9">
    <name type="scientific">Aureoumbra lagunensis</name>
    <dbReference type="NCBI Taxonomy" id="44058"/>
    <lineage>
        <taxon>Eukaryota</taxon>
        <taxon>Sar</taxon>
        <taxon>Stramenopiles</taxon>
        <taxon>Ochrophyta</taxon>
        <taxon>Pelagophyceae</taxon>
        <taxon>Pelagomonadales</taxon>
        <taxon>Aureoumbra</taxon>
    </lineage>
</organism>
<dbReference type="AlphaFoldDB" id="A0A7S3K4E5"/>
<dbReference type="GO" id="GO:0012507">
    <property type="term" value="C:ER to Golgi transport vesicle membrane"/>
    <property type="evidence" value="ECO:0007669"/>
    <property type="project" value="TreeGrafter"/>
</dbReference>
<keyword evidence="4" id="KW-0653">Protein transport</keyword>
<dbReference type="InterPro" id="IPR000727">
    <property type="entry name" value="T_SNARE_dom"/>
</dbReference>
<sequence length="243" mass="27483">MDTDLDYWHEEYRKAVDNVCGSVDQVNLIVEENVEKGQKDKLMSDTDELMRTAKNIRKSYILEIRQIKDKRIKDLNQEKFDKVEERYQLAARQLEDIRNANERSELLANGEGTGDEFKDNDAYLSAAENLQDQTASSLARTRQLVEDSKEVGTATVDVLAKQSEQLQSITSDVRQMDSNLQRSDALIKDFTSRMLGDTIIRVFSCLNFSLVLIILVYVAMTGKSIGDVTSAEKKDANPGEGDD</sequence>
<dbReference type="GO" id="GO:0015031">
    <property type="term" value="P:protein transport"/>
    <property type="evidence" value="ECO:0007669"/>
    <property type="project" value="UniProtKB-KW"/>
</dbReference>
<dbReference type="GO" id="GO:0005794">
    <property type="term" value="C:Golgi apparatus"/>
    <property type="evidence" value="ECO:0007669"/>
    <property type="project" value="TreeGrafter"/>
</dbReference>
<evidence type="ECO:0000313" key="9">
    <source>
        <dbReference type="EMBL" id="CAE0372366.1"/>
    </source>
</evidence>
<keyword evidence="2" id="KW-0813">Transport</keyword>
<dbReference type="Pfam" id="PF12352">
    <property type="entry name" value="V-SNARE_C"/>
    <property type="match status" value="1"/>
</dbReference>
<evidence type="ECO:0000256" key="4">
    <source>
        <dbReference type="ARBA" id="ARBA00022927"/>
    </source>
</evidence>
<name>A0A7S3K4E5_9STRA</name>
<feature type="domain" description="T-SNARE coiled-coil homology" evidence="8">
    <location>
        <begin position="128"/>
        <end position="190"/>
    </location>
</feature>
<dbReference type="PANTHER" id="PTHR21230">
    <property type="entry name" value="VESICLE TRANSPORT V-SNARE PROTEIN VTI1-RELATED"/>
    <property type="match status" value="1"/>
</dbReference>
<accession>A0A7S3K4E5</accession>
<keyword evidence="6 7" id="KW-0472">Membrane</keyword>
<keyword evidence="5 7" id="KW-1133">Transmembrane helix</keyword>
<evidence type="ECO:0000256" key="6">
    <source>
        <dbReference type="ARBA" id="ARBA00023136"/>
    </source>
</evidence>
<protein>
    <recommendedName>
        <fullName evidence="8">t-SNARE coiled-coil homology domain-containing protein</fullName>
    </recommendedName>
</protein>
<feature type="transmembrane region" description="Helical" evidence="7">
    <location>
        <begin position="198"/>
        <end position="220"/>
    </location>
</feature>
<dbReference type="GO" id="GO:0005484">
    <property type="term" value="F:SNAP receptor activity"/>
    <property type="evidence" value="ECO:0007669"/>
    <property type="project" value="InterPro"/>
</dbReference>
<evidence type="ECO:0000256" key="3">
    <source>
        <dbReference type="ARBA" id="ARBA00022692"/>
    </source>
</evidence>
<dbReference type="GO" id="GO:0031902">
    <property type="term" value="C:late endosome membrane"/>
    <property type="evidence" value="ECO:0007669"/>
    <property type="project" value="TreeGrafter"/>
</dbReference>
<evidence type="ECO:0000256" key="5">
    <source>
        <dbReference type="ARBA" id="ARBA00022989"/>
    </source>
</evidence>
<dbReference type="InterPro" id="IPR044766">
    <property type="entry name" value="NPSN/SNAP25-like_N_SNARE"/>
</dbReference>
<keyword evidence="3 7" id="KW-0812">Transmembrane</keyword>
<dbReference type="PROSITE" id="PS50192">
    <property type="entry name" value="T_SNARE"/>
    <property type="match status" value="1"/>
</dbReference>
<dbReference type="GO" id="GO:0006906">
    <property type="term" value="P:vesicle fusion"/>
    <property type="evidence" value="ECO:0007669"/>
    <property type="project" value="TreeGrafter"/>
</dbReference>
<dbReference type="EMBL" id="HBIJ01020086">
    <property type="protein sequence ID" value="CAE0372366.1"/>
    <property type="molecule type" value="Transcribed_RNA"/>
</dbReference>
<evidence type="ECO:0000256" key="7">
    <source>
        <dbReference type="SAM" id="Phobius"/>
    </source>
</evidence>
<dbReference type="GO" id="GO:0000149">
    <property type="term" value="F:SNARE binding"/>
    <property type="evidence" value="ECO:0007669"/>
    <property type="project" value="TreeGrafter"/>
</dbReference>
<evidence type="ECO:0000256" key="1">
    <source>
        <dbReference type="ARBA" id="ARBA00004211"/>
    </source>
</evidence>
<dbReference type="Gene3D" id="1.20.5.110">
    <property type="match status" value="1"/>
</dbReference>
<comment type="subcellular location">
    <subcellularLocation>
        <location evidence="1">Membrane</location>
        <topology evidence="1">Single-pass type IV membrane protein</topology>
    </subcellularLocation>
</comment>
<dbReference type="SUPFAM" id="SSF58038">
    <property type="entry name" value="SNARE fusion complex"/>
    <property type="match status" value="1"/>
</dbReference>
<proteinExistence type="predicted"/>
<dbReference type="PANTHER" id="PTHR21230:SF79">
    <property type="entry name" value="T-SNARE COILED-COIL HOMOLOGY DOMAIN-CONTAINING PROTEIN"/>
    <property type="match status" value="1"/>
</dbReference>
<gene>
    <name evidence="9" type="ORF">ALAG00032_LOCUS13150</name>
</gene>
<evidence type="ECO:0000256" key="2">
    <source>
        <dbReference type="ARBA" id="ARBA00022448"/>
    </source>
</evidence>